<sequence length="79" mass="8926">MTHDIVLPPATAQLLVQHLSAWAQWQRTRDPLTAAASWDQFIAKSRDKAQWEGGMTTEIDQWEALHDLLVTLETDLAAD</sequence>
<dbReference type="EMBL" id="QXIL01000011">
    <property type="protein sequence ID" value="RXI78455.1"/>
    <property type="molecule type" value="Genomic_DNA"/>
</dbReference>
<accession>A0A4Q0VI83</accession>
<proteinExistence type="predicted"/>
<dbReference type="Proteomes" id="UP000290602">
    <property type="component" value="Unassembled WGS sequence"/>
</dbReference>
<dbReference type="RefSeq" id="WP_129032593.1">
    <property type="nucleotide sequence ID" value="NZ_CP059603.1"/>
</dbReference>
<comment type="caution">
    <text evidence="1">The sequence shown here is derived from an EMBL/GenBank/DDBJ whole genome shotgun (WGS) entry which is preliminary data.</text>
</comment>
<name>A0A4Q0VI83_9LACO</name>
<gene>
    <name evidence="1" type="ORF">DXH47_06735</name>
</gene>
<protein>
    <submittedName>
        <fullName evidence="1">Uncharacterized protein</fullName>
    </submittedName>
</protein>
<dbReference type="AlphaFoldDB" id="A0A4Q0VI83"/>
<keyword evidence="2" id="KW-1185">Reference proteome</keyword>
<evidence type="ECO:0000313" key="2">
    <source>
        <dbReference type="Proteomes" id="UP000290602"/>
    </source>
</evidence>
<organism evidence="1 2">
    <name type="scientific">Levilactobacillus suantsaii</name>
    <dbReference type="NCBI Taxonomy" id="2292255"/>
    <lineage>
        <taxon>Bacteria</taxon>
        <taxon>Bacillati</taxon>
        <taxon>Bacillota</taxon>
        <taxon>Bacilli</taxon>
        <taxon>Lactobacillales</taxon>
        <taxon>Lactobacillaceae</taxon>
        <taxon>Levilactobacillus</taxon>
    </lineage>
</organism>
<evidence type="ECO:0000313" key="1">
    <source>
        <dbReference type="EMBL" id="RXI78455.1"/>
    </source>
</evidence>
<reference evidence="1 2" key="1">
    <citation type="submission" date="2018-08" db="EMBL/GenBank/DDBJ databases">
        <title>Lactobacillus suantsai sp. nov., isolated from traditional fermented suan-tsai in Taiwan.</title>
        <authorList>
            <person name="Huang C.-H."/>
        </authorList>
    </citation>
    <scope>NUCLEOTIDE SEQUENCE [LARGE SCALE GENOMIC DNA]</scope>
    <source>
        <strain evidence="1 2">BCRC 12945</strain>
    </source>
</reference>
<dbReference type="OrthoDB" id="2295186at2"/>